<dbReference type="EMBL" id="CP002779">
    <property type="protein sequence ID" value="AEH24841.1"/>
    <property type="molecule type" value="Genomic_DNA"/>
</dbReference>
<dbReference type="SFLD" id="SFLDS00029">
    <property type="entry name" value="Radical_SAM"/>
    <property type="match status" value="1"/>
</dbReference>
<keyword evidence="2" id="KW-0408">Iron</keyword>
<evidence type="ECO:0000256" key="1">
    <source>
        <dbReference type="ARBA" id="ARBA00022723"/>
    </source>
</evidence>
<reference evidence="5 6" key="1">
    <citation type="journal article" date="2011" name="J. Bacteriol.">
        <title>Complete genome sequence of the obligate piezophilic hyperthermophilic archaeon Pyrococcus yayanosii CH1.</title>
        <authorList>
            <person name="Jun X."/>
            <person name="Lupeng L."/>
            <person name="Minjuan X."/>
            <person name="Oger P."/>
            <person name="Fengping W."/>
            <person name="Jebbar M."/>
            <person name="Xiang X."/>
        </authorList>
    </citation>
    <scope>NUCLEOTIDE SEQUENCE [LARGE SCALE GENOMIC DNA]</scope>
    <source>
        <strain evidence="6">CH1 / JCM 16557</strain>
    </source>
</reference>
<dbReference type="eggNOG" id="arCOG01290">
    <property type="taxonomic scope" value="Archaea"/>
</dbReference>
<dbReference type="InterPro" id="IPR040086">
    <property type="entry name" value="MJ0683-like"/>
</dbReference>
<dbReference type="GO" id="GO:0003824">
    <property type="term" value="F:catalytic activity"/>
    <property type="evidence" value="ECO:0007669"/>
    <property type="project" value="InterPro"/>
</dbReference>
<evidence type="ECO:0000256" key="3">
    <source>
        <dbReference type="ARBA" id="ARBA00023014"/>
    </source>
</evidence>
<dbReference type="PANTHER" id="PTHR43432:SF3">
    <property type="entry name" value="SLR0285 PROTEIN"/>
    <property type="match status" value="1"/>
</dbReference>
<dbReference type="CDD" id="cd01335">
    <property type="entry name" value="Radical_SAM"/>
    <property type="match status" value="1"/>
</dbReference>
<dbReference type="PANTHER" id="PTHR43432">
    <property type="entry name" value="SLR0285 PROTEIN"/>
    <property type="match status" value="1"/>
</dbReference>
<dbReference type="RefSeq" id="WP_013905897.1">
    <property type="nucleotide sequence ID" value="NC_015680.1"/>
</dbReference>
<keyword evidence="1" id="KW-0479">Metal-binding</keyword>
<dbReference type="InterPro" id="IPR007197">
    <property type="entry name" value="rSAM"/>
</dbReference>
<dbReference type="KEGG" id="pya:PYCH_11600"/>
<dbReference type="GeneID" id="10837734"/>
<dbReference type="HOGENOM" id="CLU_736976_0_0_2"/>
<sequence length="384" mass="43434">MGLIDSVIGTSSHISGLCHSVVRGELFTTCSSGCIYCYARWYRGPHGRPKARFDIFKLLKSLGELVGRGIPVIPVRFSALSDPFQPPAKVTLKALKMALKLRIPIILNTKLQPGEAHLKVMESLAAEGLLLLQVSITGLDEAAIRRLEPFASPVEERLRLVEWASEIGIPTIVRIQPFIPGLSDRNVEGFLDEIASAGARMVIVEFLRIERGFLDFFRRLFPGNGVYMEEWESYLPRTPSDEAPLLQAPFEYRLKIATRIAKEAVKRGLAFATCKEGLFHLHEPKTLDCCGMGFLEAGWTRRQTLWDLYLEAYEKGRAKPGDLWGRCEREGLLCRERMKVYPGWLRRGLRVHEKRLEGLLKKPSLVEKIAPALRFENGFYVPKN</sequence>
<accession>F8AF04</accession>
<dbReference type="InterPro" id="IPR006638">
    <property type="entry name" value="Elp3/MiaA/NifB-like_rSAM"/>
</dbReference>
<proteinExistence type="predicted"/>
<dbReference type="AlphaFoldDB" id="F8AF04"/>
<name>F8AF04_PYRYC</name>
<dbReference type="Gene3D" id="3.80.30.30">
    <property type="match status" value="1"/>
</dbReference>
<dbReference type="OrthoDB" id="15538at2157"/>
<dbReference type="Pfam" id="PF04055">
    <property type="entry name" value="Radical_SAM"/>
    <property type="match status" value="1"/>
</dbReference>
<evidence type="ECO:0000259" key="4">
    <source>
        <dbReference type="SMART" id="SM00729"/>
    </source>
</evidence>
<dbReference type="GO" id="GO:0051536">
    <property type="term" value="F:iron-sulfur cluster binding"/>
    <property type="evidence" value="ECO:0007669"/>
    <property type="project" value="UniProtKB-KW"/>
</dbReference>
<dbReference type="Proteomes" id="UP000008386">
    <property type="component" value="Chromosome"/>
</dbReference>
<dbReference type="GO" id="GO:0046872">
    <property type="term" value="F:metal ion binding"/>
    <property type="evidence" value="ECO:0007669"/>
    <property type="project" value="UniProtKB-KW"/>
</dbReference>
<protein>
    <submittedName>
        <fullName evidence="5">Radical SAM domain protein</fullName>
    </submittedName>
</protein>
<organism evidence="5 6">
    <name type="scientific">Pyrococcus yayanosii (strain CH1 / JCM 16557)</name>
    <dbReference type="NCBI Taxonomy" id="529709"/>
    <lineage>
        <taxon>Archaea</taxon>
        <taxon>Methanobacteriati</taxon>
        <taxon>Methanobacteriota</taxon>
        <taxon>Thermococci</taxon>
        <taxon>Thermococcales</taxon>
        <taxon>Thermococcaceae</taxon>
        <taxon>Pyrococcus</taxon>
    </lineage>
</organism>
<keyword evidence="6" id="KW-1185">Reference proteome</keyword>
<feature type="domain" description="Elp3/MiaA/NifB-like radical SAM core" evidence="4">
    <location>
        <begin position="20"/>
        <end position="235"/>
    </location>
</feature>
<dbReference type="SFLD" id="SFLDG01084">
    <property type="entry name" value="Uncharacterised_Radical_SAM_Su"/>
    <property type="match status" value="1"/>
</dbReference>
<dbReference type="SMART" id="SM00729">
    <property type="entry name" value="Elp3"/>
    <property type="match status" value="1"/>
</dbReference>
<keyword evidence="3" id="KW-0411">Iron-sulfur</keyword>
<dbReference type="STRING" id="529709.PYCH_11600"/>
<evidence type="ECO:0000313" key="6">
    <source>
        <dbReference type="Proteomes" id="UP000008386"/>
    </source>
</evidence>
<gene>
    <name evidence="5" type="ordered locus">PYCH_11600</name>
</gene>
<evidence type="ECO:0000313" key="5">
    <source>
        <dbReference type="EMBL" id="AEH24841.1"/>
    </source>
</evidence>
<evidence type="ECO:0000256" key="2">
    <source>
        <dbReference type="ARBA" id="ARBA00023004"/>
    </source>
</evidence>
<dbReference type="InterPro" id="IPR058240">
    <property type="entry name" value="rSAM_sf"/>
</dbReference>
<dbReference type="SUPFAM" id="SSF102114">
    <property type="entry name" value="Radical SAM enzymes"/>
    <property type="match status" value="1"/>
</dbReference>